<evidence type="ECO:0000313" key="1">
    <source>
        <dbReference type="EMBL" id="PPR94737.1"/>
    </source>
</evidence>
<accession>A0A2P5WUH5</accession>
<evidence type="ECO:0000313" key="2">
    <source>
        <dbReference type="Proteomes" id="UP000239757"/>
    </source>
</evidence>
<proteinExistence type="predicted"/>
<protein>
    <submittedName>
        <fullName evidence="1">Uncharacterized protein</fullName>
    </submittedName>
</protein>
<dbReference type="EMBL" id="KZ666449">
    <property type="protein sequence ID" value="PPR94737.1"/>
    <property type="molecule type" value="Genomic_DNA"/>
</dbReference>
<name>A0A2P5WUH5_GOSBA</name>
<reference evidence="1 2" key="1">
    <citation type="submission" date="2015-01" db="EMBL/GenBank/DDBJ databases">
        <title>Genome of allotetraploid Gossypium barbadense reveals genomic plasticity and fiber elongation in cotton evolution.</title>
        <authorList>
            <person name="Chen X."/>
            <person name="Liu X."/>
            <person name="Zhao B."/>
            <person name="Zheng H."/>
            <person name="Hu Y."/>
            <person name="Lu G."/>
            <person name="Yang C."/>
            <person name="Chen J."/>
            <person name="Shan C."/>
            <person name="Zhang L."/>
            <person name="Zhou Y."/>
            <person name="Wang L."/>
            <person name="Guo W."/>
            <person name="Bai Y."/>
            <person name="Ruan J."/>
            <person name="Shangguan X."/>
            <person name="Mao Y."/>
            <person name="Jiang J."/>
            <person name="Zhu Y."/>
            <person name="Lei J."/>
            <person name="Kang H."/>
            <person name="Chen S."/>
            <person name="He X."/>
            <person name="Wang R."/>
            <person name="Wang Y."/>
            <person name="Chen J."/>
            <person name="Wang L."/>
            <person name="Yu S."/>
            <person name="Wang B."/>
            <person name="Wei J."/>
            <person name="Song S."/>
            <person name="Lu X."/>
            <person name="Gao Z."/>
            <person name="Gu W."/>
            <person name="Deng X."/>
            <person name="Ma D."/>
            <person name="Wang S."/>
            <person name="Liang W."/>
            <person name="Fang L."/>
            <person name="Cai C."/>
            <person name="Zhu X."/>
            <person name="Zhou B."/>
            <person name="Zhang Y."/>
            <person name="Chen Z."/>
            <person name="Xu S."/>
            <person name="Zhu R."/>
            <person name="Wang S."/>
            <person name="Zhang T."/>
            <person name="Zhao G."/>
        </authorList>
    </citation>
    <scope>NUCLEOTIDE SEQUENCE [LARGE SCALE GENOMIC DNA]</scope>
    <source>
        <strain evidence="2">cv. Xinhai21</strain>
        <tissue evidence="1">Leaf</tissue>
    </source>
</reference>
<organism evidence="1 2">
    <name type="scientific">Gossypium barbadense</name>
    <name type="common">Sea Island cotton</name>
    <name type="synonym">Hibiscus barbadensis</name>
    <dbReference type="NCBI Taxonomy" id="3634"/>
    <lineage>
        <taxon>Eukaryota</taxon>
        <taxon>Viridiplantae</taxon>
        <taxon>Streptophyta</taxon>
        <taxon>Embryophyta</taxon>
        <taxon>Tracheophyta</taxon>
        <taxon>Spermatophyta</taxon>
        <taxon>Magnoliopsida</taxon>
        <taxon>eudicotyledons</taxon>
        <taxon>Gunneridae</taxon>
        <taxon>Pentapetalae</taxon>
        <taxon>rosids</taxon>
        <taxon>malvids</taxon>
        <taxon>Malvales</taxon>
        <taxon>Malvaceae</taxon>
        <taxon>Malvoideae</taxon>
        <taxon>Gossypium</taxon>
    </lineage>
</organism>
<dbReference type="Proteomes" id="UP000239757">
    <property type="component" value="Unassembled WGS sequence"/>
</dbReference>
<gene>
    <name evidence="1" type="ORF">GOBAR_AA25945</name>
</gene>
<dbReference type="AlphaFoldDB" id="A0A2P5WUH5"/>
<sequence length="80" mass="9353">MKDDINDIPGWRWKKGRPFSTKSAYEALSGEAMSEQNAAWRIIWKTNMEDFSLSLRKFAINLENWDNIVWGVVLVFKEAT</sequence>